<feature type="transmembrane region" description="Helical" evidence="9">
    <location>
        <begin position="23"/>
        <end position="41"/>
    </location>
</feature>
<protein>
    <recommendedName>
        <fullName evidence="10">Major facilitator superfamily (MFS) profile domain-containing protein</fullName>
    </recommendedName>
</protein>
<organism evidence="11 12">
    <name type="scientific">Scheffersomyces spartinae</name>
    <dbReference type="NCBI Taxonomy" id="45513"/>
    <lineage>
        <taxon>Eukaryota</taxon>
        <taxon>Fungi</taxon>
        <taxon>Dikarya</taxon>
        <taxon>Ascomycota</taxon>
        <taxon>Saccharomycotina</taxon>
        <taxon>Pichiomycetes</taxon>
        <taxon>Debaryomycetaceae</taxon>
        <taxon>Scheffersomyces</taxon>
    </lineage>
</organism>
<dbReference type="FunFam" id="1.20.1250.20:FF:000313">
    <property type="entry name" value="MFS quinate transporter"/>
    <property type="match status" value="1"/>
</dbReference>
<evidence type="ECO:0000313" key="12">
    <source>
        <dbReference type="Proteomes" id="UP000790833"/>
    </source>
</evidence>
<dbReference type="Pfam" id="PF00083">
    <property type="entry name" value="Sugar_tr"/>
    <property type="match status" value="1"/>
</dbReference>
<dbReference type="EMBL" id="JAHMUF010000001">
    <property type="protein sequence ID" value="KAG7196029.1"/>
    <property type="molecule type" value="Genomic_DNA"/>
</dbReference>
<evidence type="ECO:0000256" key="6">
    <source>
        <dbReference type="ARBA" id="ARBA00023136"/>
    </source>
</evidence>
<dbReference type="Gene3D" id="1.20.1250.20">
    <property type="entry name" value="MFS general substrate transporter like domains"/>
    <property type="match status" value="1"/>
</dbReference>
<feature type="transmembrane region" description="Helical" evidence="9">
    <location>
        <begin position="404"/>
        <end position="427"/>
    </location>
</feature>
<comment type="similarity">
    <text evidence="2 7">Belongs to the major facilitator superfamily. Sugar transporter (TC 2.A.1.1) family.</text>
</comment>
<dbReference type="GeneID" id="66113410"/>
<dbReference type="PROSITE" id="PS00216">
    <property type="entry name" value="SUGAR_TRANSPORT_1"/>
    <property type="match status" value="2"/>
</dbReference>
<dbReference type="GO" id="GO:0016020">
    <property type="term" value="C:membrane"/>
    <property type="evidence" value="ECO:0007669"/>
    <property type="project" value="UniProtKB-SubCell"/>
</dbReference>
<keyword evidence="12" id="KW-1185">Reference proteome</keyword>
<dbReference type="PANTHER" id="PTHR48022:SF8">
    <property type="entry name" value="MAJOR FACILITATOR SUPERFAMILY (MFS) PROFILE DOMAIN-CONTAINING PROTEIN-RELATED"/>
    <property type="match status" value="1"/>
</dbReference>
<accession>A0A9P7VDW5</accession>
<dbReference type="NCBIfam" id="TIGR00879">
    <property type="entry name" value="SP"/>
    <property type="match status" value="1"/>
</dbReference>
<evidence type="ECO:0000259" key="10">
    <source>
        <dbReference type="PROSITE" id="PS50850"/>
    </source>
</evidence>
<dbReference type="GO" id="GO:0005351">
    <property type="term" value="F:carbohydrate:proton symporter activity"/>
    <property type="evidence" value="ECO:0007669"/>
    <property type="project" value="TreeGrafter"/>
</dbReference>
<dbReference type="PROSITE" id="PS50850">
    <property type="entry name" value="MFS"/>
    <property type="match status" value="1"/>
</dbReference>
<name>A0A9P7VDW5_9ASCO</name>
<feature type="transmembrane region" description="Helical" evidence="9">
    <location>
        <begin position="471"/>
        <end position="490"/>
    </location>
</feature>
<dbReference type="PRINTS" id="PR00171">
    <property type="entry name" value="SUGRTRNSPORT"/>
</dbReference>
<keyword evidence="4 9" id="KW-0812">Transmembrane</keyword>
<dbReference type="SUPFAM" id="SSF103473">
    <property type="entry name" value="MFS general substrate transporter"/>
    <property type="match status" value="1"/>
</dbReference>
<dbReference type="AlphaFoldDB" id="A0A9P7VDW5"/>
<sequence length="584" mass="64864">MPMAKPAAKFRWRVVDEHSPKEIYNYTLFLSVFVFGVLGAARGMDEGTIAGSIYQPSFKQRFGLADKTKSASWLANRKSNITSMVQIGSVAGSLIASYLVDKIGRKRSLQSLCIIWVVGVIIQITSKDVGQLYAGRFIEGLAVGQTTTVGPSYLSEVAPPAYRGMFNCIFSGAVYFGIFIGYFANYGTALHIPLGEKQWIIPTSMKIVMAGLIFIMSLTWCIESPRWLLKVGKQEKAIQNLCKLRHLEVDHPYIISELSDIQTAIAQEKAAVEHYTFAMKWRDLLFVRSVRYRFLIIGCLSQILGQWSGANAVTIYATSLFQTVGIKGIDVLKMTAILGVVKLVGAYFAAFFLIDFLGRRRSLYLGIILQAVCLLYYAIFLTIVPAAELAKGSLTKSQHRASQGAIAAIYLSGVGWTMGFNSVQYLLGAEVMPLKLRSFAQSIIMVLHFANQYGNSKALPNMMIAMKSYGAFYFFVAVLCVALFWCWFFIPEVSGRSLESMEEVFNLPWYLVGRKGAIMCPDLSQVNHIAPQVTHQTLEKVEEIYIENVAAAEEAAQNASASDDDDDDEEKKEQEQRQNAGNLA</sequence>
<dbReference type="InterPro" id="IPR003663">
    <property type="entry name" value="Sugar/inositol_transpt"/>
</dbReference>
<keyword evidence="3 7" id="KW-0813">Transport</keyword>
<feature type="domain" description="Major facilitator superfamily (MFS) profile" evidence="10">
    <location>
        <begin position="31"/>
        <end position="494"/>
    </location>
</feature>
<feature type="transmembrane region" description="Helical" evidence="9">
    <location>
        <begin position="363"/>
        <end position="384"/>
    </location>
</feature>
<dbReference type="InterPro" id="IPR050360">
    <property type="entry name" value="MFS_Sugar_Transporters"/>
</dbReference>
<keyword evidence="6 9" id="KW-0472">Membrane</keyword>
<evidence type="ECO:0000256" key="9">
    <source>
        <dbReference type="SAM" id="Phobius"/>
    </source>
</evidence>
<evidence type="ECO:0000256" key="7">
    <source>
        <dbReference type="RuleBase" id="RU003346"/>
    </source>
</evidence>
<evidence type="ECO:0000256" key="4">
    <source>
        <dbReference type="ARBA" id="ARBA00022692"/>
    </source>
</evidence>
<evidence type="ECO:0000256" key="5">
    <source>
        <dbReference type="ARBA" id="ARBA00022989"/>
    </source>
</evidence>
<dbReference type="InterPro" id="IPR036259">
    <property type="entry name" value="MFS_trans_sf"/>
</dbReference>
<feature type="transmembrane region" description="Helical" evidence="9">
    <location>
        <begin position="81"/>
        <end position="100"/>
    </location>
</feature>
<keyword evidence="5 9" id="KW-1133">Transmembrane helix</keyword>
<proteinExistence type="inferred from homology"/>
<evidence type="ECO:0000256" key="8">
    <source>
        <dbReference type="SAM" id="MobiDB-lite"/>
    </source>
</evidence>
<dbReference type="InterPro" id="IPR005828">
    <property type="entry name" value="MFS_sugar_transport-like"/>
</dbReference>
<feature type="transmembrane region" description="Helical" evidence="9">
    <location>
        <begin position="336"/>
        <end position="356"/>
    </location>
</feature>
<dbReference type="OrthoDB" id="508119at2759"/>
<evidence type="ECO:0000256" key="1">
    <source>
        <dbReference type="ARBA" id="ARBA00004141"/>
    </source>
</evidence>
<reference evidence="11" key="1">
    <citation type="submission" date="2021-03" db="EMBL/GenBank/DDBJ databases">
        <authorList>
            <person name="Palmer J.M."/>
        </authorList>
    </citation>
    <scope>NUCLEOTIDE SEQUENCE</scope>
    <source>
        <strain evidence="11">ARV_011</strain>
    </source>
</reference>
<dbReference type="PANTHER" id="PTHR48022">
    <property type="entry name" value="PLASTIDIC GLUCOSE TRANSPORTER 4"/>
    <property type="match status" value="1"/>
</dbReference>
<dbReference type="PROSITE" id="PS00217">
    <property type="entry name" value="SUGAR_TRANSPORT_2"/>
    <property type="match status" value="1"/>
</dbReference>
<feature type="region of interest" description="Disordered" evidence="8">
    <location>
        <begin position="554"/>
        <end position="584"/>
    </location>
</feature>
<evidence type="ECO:0000256" key="2">
    <source>
        <dbReference type="ARBA" id="ARBA00010992"/>
    </source>
</evidence>
<feature type="transmembrane region" description="Helical" evidence="9">
    <location>
        <begin position="164"/>
        <end position="184"/>
    </location>
</feature>
<evidence type="ECO:0000256" key="3">
    <source>
        <dbReference type="ARBA" id="ARBA00022448"/>
    </source>
</evidence>
<dbReference type="InterPro" id="IPR005829">
    <property type="entry name" value="Sugar_transporter_CS"/>
</dbReference>
<feature type="transmembrane region" description="Helical" evidence="9">
    <location>
        <begin position="294"/>
        <end position="316"/>
    </location>
</feature>
<dbReference type="Proteomes" id="UP000790833">
    <property type="component" value="Unassembled WGS sequence"/>
</dbReference>
<comment type="subcellular location">
    <subcellularLocation>
        <location evidence="1">Membrane</location>
        <topology evidence="1">Multi-pass membrane protein</topology>
    </subcellularLocation>
</comment>
<comment type="caution">
    <text evidence="11">The sequence shown here is derived from an EMBL/GenBank/DDBJ whole genome shotgun (WGS) entry which is preliminary data.</text>
</comment>
<feature type="transmembrane region" description="Helical" evidence="9">
    <location>
        <begin position="204"/>
        <end position="222"/>
    </location>
</feature>
<gene>
    <name evidence="11" type="ORF">KQ657_000036</name>
</gene>
<dbReference type="InterPro" id="IPR020846">
    <property type="entry name" value="MFS_dom"/>
</dbReference>
<dbReference type="RefSeq" id="XP_043051574.1">
    <property type="nucleotide sequence ID" value="XM_043190897.1"/>
</dbReference>
<evidence type="ECO:0000313" key="11">
    <source>
        <dbReference type="EMBL" id="KAG7196029.1"/>
    </source>
</evidence>